<dbReference type="Pfam" id="PF05548">
    <property type="entry name" value="Peptidase_M11"/>
    <property type="match status" value="1"/>
</dbReference>
<organism evidence="2">
    <name type="scientific">Chaetoceros debilis</name>
    <dbReference type="NCBI Taxonomy" id="122233"/>
    <lineage>
        <taxon>Eukaryota</taxon>
        <taxon>Sar</taxon>
        <taxon>Stramenopiles</taxon>
        <taxon>Ochrophyta</taxon>
        <taxon>Bacillariophyta</taxon>
        <taxon>Coscinodiscophyceae</taxon>
        <taxon>Chaetocerotophycidae</taxon>
        <taxon>Chaetocerotales</taxon>
        <taxon>Chaetocerotaceae</taxon>
        <taxon>Chaetoceros</taxon>
    </lineage>
</organism>
<name>A0A7S3Q215_9STRA</name>
<reference evidence="2" key="1">
    <citation type="submission" date="2021-01" db="EMBL/GenBank/DDBJ databases">
        <authorList>
            <person name="Corre E."/>
            <person name="Pelletier E."/>
            <person name="Niang G."/>
            <person name="Scheremetjew M."/>
            <person name="Finn R."/>
            <person name="Kale V."/>
            <person name="Holt S."/>
            <person name="Cochrane G."/>
            <person name="Meng A."/>
            <person name="Brown T."/>
            <person name="Cohen L."/>
        </authorList>
    </citation>
    <scope>NUCLEOTIDE SEQUENCE</scope>
    <source>
        <strain evidence="2">MM31A-1</strain>
    </source>
</reference>
<accession>A0A7S3Q215</accession>
<proteinExistence type="predicted"/>
<gene>
    <name evidence="2" type="ORF">CDEB00056_LOCUS7809</name>
</gene>
<dbReference type="AlphaFoldDB" id="A0A7S3Q215"/>
<dbReference type="EMBL" id="HBIO01010084">
    <property type="protein sequence ID" value="CAE0462968.1"/>
    <property type="molecule type" value="Transcribed_RNA"/>
</dbReference>
<evidence type="ECO:0000259" key="1">
    <source>
        <dbReference type="Pfam" id="PF05548"/>
    </source>
</evidence>
<evidence type="ECO:0000313" key="2">
    <source>
        <dbReference type="EMBL" id="CAE0462968.1"/>
    </source>
</evidence>
<dbReference type="InterPro" id="IPR008752">
    <property type="entry name" value="Peptidase_M11"/>
</dbReference>
<protein>
    <recommendedName>
        <fullName evidence="1">Peptidase M11 gametolysin domain-containing protein</fullName>
    </recommendedName>
</protein>
<sequence>MTNPQSEAIKQTCPRLTTMISTPLSLPGSQSERIPGEVGTANTLSSGIMKKLAIFSVMCFFLAKSTDTMSKAGIKREHPAARTHRDLNKKSIECIVHELGPIAQPTFENIEIPKRLTCGTENHGPTLLLVGDYKDFFDQPRIYSGAISLSIPTQLISAELVVDLADPLSYELISISEKSHHEGRSLIDKHDGYFKTLIVRISDKYGHSPTYSAAELSKQVFTNKSSMTKQYQACSNGQLSFTPALDGADIVNGVVDLVVDNDLSYSGFSHQECVSAADNAITLNYDIGTTHTYIMYICPDVVDFGIAAGVADIGGKKSWFKNEFSSYPYVQMHELGHNLVFFHSGEGAAEYGDPTGIMGGYYNTDVNFGKMCFNAAKTWATGWYSDRHATVNPTSNSYVGSVVDINTVVNNHARNADHVVVKVADKDEANLYFMLHRLEGITSDMKEEYIETHANGINIIRHAYTGMPSSKIGHLVSGDEFVKENWSNTGKDLYIKVCSIAPDSAAGGAKVLVYLNGTRKPSCNDDATASSVLAIPAFQISGFTPNDNEQDDKDESASSSSCNDSRLEIKINTVLRTCDWVAKKSKPRCKKSGVPSHCPKTCDEVLCNADSTMRFKIIKNNIGFQSCTWVGKTFKKQRCKLDNGHVMKTCRQTCAKFA</sequence>
<feature type="domain" description="Peptidase M11 gametolysin" evidence="1">
    <location>
        <begin position="197"/>
        <end position="419"/>
    </location>
</feature>